<evidence type="ECO:0000313" key="1">
    <source>
        <dbReference type="EMBL" id="VAX28795.1"/>
    </source>
</evidence>
<dbReference type="InterPro" id="IPR032595">
    <property type="entry name" value="DUF4905"/>
</dbReference>
<dbReference type="AlphaFoldDB" id="A0A3B1DAJ9"/>
<gene>
    <name evidence="1" type="ORF">MNBD_IGNAVI01-2927</name>
</gene>
<organism evidence="1">
    <name type="scientific">hydrothermal vent metagenome</name>
    <dbReference type="NCBI Taxonomy" id="652676"/>
    <lineage>
        <taxon>unclassified sequences</taxon>
        <taxon>metagenomes</taxon>
        <taxon>ecological metagenomes</taxon>
    </lineage>
</organism>
<dbReference type="Pfam" id="PF16248">
    <property type="entry name" value="DUF4905"/>
    <property type="match status" value="1"/>
</dbReference>
<sequence>MKFRKKYSYTDGNQVWRIKLTNTDKLLIETRDLDKKEAFFHCVHVADGKPIFTNLQMSEKYWLGIEAIHNDVILFHKFAKPDMPGHKGIFAFDITTQKVVWENESYAFLFILEDKIYSYQELFEGKRVFTLDVQTGELIEDLGSNPSNINELKNLADNKFDFSDYKFPEFYYGTTSNPAIDKLINSETEKLSITGDVEYLQYGNFLLCNYHAKNKINQLTNTFVVFNISKRKRIFREVLNSNLNAFAPDSFFVYKNLLILMKDKNQVIVYELA</sequence>
<proteinExistence type="predicted"/>
<dbReference type="EMBL" id="UOGD01000429">
    <property type="protein sequence ID" value="VAX28795.1"/>
    <property type="molecule type" value="Genomic_DNA"/>
</dbReference>
<evidence type="ECO:0008006" key="2">
    <source>
        <dbReference type="Google" id="ProtNLM"/>
    </source>
</evidence>
<accession>A0A3B1DAJ9</accession>
<name>A0A3B1DAJ9_9ZZZZ</name>
<reference evidence="1" key="1">
    <citation type="submission" date="2018-06" db="EMBL/GenBank/DDBJ databases">
        <authorList>
            <person name="Zhirakovskaya E."/>
        </authorList>
    </citation>
    <scope>NUCLEOTIDE SEQUENCE</scope>
</reference>
<protein>
    <recommendedName>
        <fullName evidence="2">DUF4905 domain-containing protein</fullName>
    </recommendedName>
</protein>